<proteinExistence type="predicted"/>
<evidence type="ECO:0000256" key="1">
    <source>
        <dbReference type="SAM" id="MobiDB-lite"/>
    </source>
</evidence>
<reference evidence="2" key="1">
    <citation type="submission" date="2021-03" db="EMBL/GenBank/DDBJ databases">
        <authorList>
            <consortium name="Genoscope - CEA"/>
            <person name="William W."/>
        </authorList>
    </citation>
    <scope>NUCLEOTIDE SEQUENCE</scope>
    <source>
        <strain evidence="2">Doubled-haploid Pahang</strain>
    </source>
</reference>
<dbReference type="Gramene" id="Ma06_t11650.1">
    <property type="protein sequence ID" value="Ma06_p11650.1"/>
    <property type="gene ID" value="Ma06_g11650"/>
</dbReference>
<keyword evidence="4" id="KW-1185">Reference proteome</keyword>
<evidence type="ECO:0000313" key="4">
    <source>
        <dbReference type="Proteomes" id="UP000012960"/>
    </source>
</evidence>
<evidence type="ECO:0000313" key="3">
    <source>
        <dbReference type="EnsemblPlants" id="Ma06_p11650.1"/>
    </source>
</evidence>
<dbReference type="AlphaFoldDB" id="A0A804JF79"/>
<reference evidence="3" key="2">
    <citation type="submission" date="2021-05" db="UniProtKB">
        <authorList>
            <consortium name="EnsemblPlants"/>
        </authorList>
    </citation>
    <scope>IDENTIFICATION</scope>
    <source>
        <strain evidence="3">subsp. malaccensis</strain>
    </source>
</reference>
<evidence type="ECO:0000313" key="2">
    <source>
        <dbReference type="EMBL" id="CAG1845975.1"/>
    </source>
</evidence>
<name>A0A804JF79_MUSAM</name>
<feature type="region of interest" description="Disordered" evidence="1">
    <location>
        <begin position="1"/>
        <end position="43"/>
    </location>
</feature>
<organism evidence="3 4">
    <name type="scientific">Musa acuminata subsp. malaccensis</name>
    <name type="common">Wild banana</name>
    <name type="synonym">Musa malaccensis</name>
    <dbReference type="NCBI Taxonomy" id="214687"/>
    <lineage>
        <taxon>Eukaryota</taxon>
        <taxon>Viridiplantae</taxon>
        <taxon>Streptophyta</taxon>
        <taxon>Embryophyta</taxon>
        <taxon>Tracheophyta</taxon>
        <taxon>Spermatophyta</taxon>
        <taxon>Magnoliopsida</taxon>
        <taxon>Liliopsida</taxon>
        <taxon>Zingiberales</taxon>
        <taxon>Musaceae</taxon>
        <taxon>Musa</taxon>
    </lineage>
</organism>
<sequence>MEAGRKRGRERERERDRERKHKIAEGTHKKPRLGPTYIITKDC</sequence>
<dbReference type="EnsemblPlants" id="Ma06_t11650.1">
    <property type="protein sequence ID" value="Ma06_p11650.1"/>
    <property type="gene ID" value="Ma06_g11650"/>
</dbReference>
<dbReference type="InParanoid" id="A0A804JF79"/>
<accession>A0A804JF79</accession>
<protein>
    <submittedName>
        <fullName evidence="2">(wild Malaysian banana) hypothetical protein</fullName>
    </submittedName>
</protein>
<dbReference type="EMBL" id="HG996471">
    <property type="protein sequence ID" value="CAG1845975.1"/>
    <property type="molecule type" value="Genomic_DNA"/>
</dbReference>
<dbReference type="Proteomes" id="UP000012960">
    <property type="component" value="Unplaced"/>
</dbReference>
<gene>
    <name evidence="2" type="ORF">GSMUA_157700.1</name>
</gene>
<feature type="compositionally biased region" description="Basic and acidic residues" evidence="1">
    <location>
        <begin position="9"/>
        <end position="28"/>
    </location>
</feature>